<keyword evidence="10" id="KW-1185">Reference proteome</keyword>
<evidence type="ECO:0000256" key="7">
    <source>
        <dbReference type="SAM" id="Phobius"/>
    </source>
</evidence>
<accession>A0A9W6X2X0</accession>
<evidence type="ECO:0000256" key="5">
    <source>
        <dbReference type="ARBA" id="ARBA00023136"/>
    </source>
</evidence>
<evidence type="ECO:0000259" key="8">
    <source>
        <dbReference type="PROSITE" id="PS51384"/>
    </source>
</evidence>
<dbReference type="SFLD" id="SFLDG01168">
    <property type="entry name" value="Ferric_reductase_subgroup_(FRE"/>
    <property type="match status" value="1"/>
</dbReference>
<evidence type="ECO:0000313" key="9">
    <source>
        <dbReference type="EMBL" id="GMF28843.1"/>
    </source>
</evidence>
<sequence>MAFSPVQSPTPEVNFTSSKTPDPLKHYTSALIRPPGGLQYVGGTGQFVILATIFVFTFAQFFFFSTSYESLSPKISAWFDGEHDEMVIPMFFFLFTVLPVALSVLVFELLRHYNLHRVTSKHVVKVMFLLRLKPRLSGWLSPWSWGEILFVGVLLGGNVNVFYYYFHACEIYYRDSGLELNFTAYLDCCGLGLGYASMFNMAFLFLPSTRNSVWMEFLSISYANGIKYHRWVGVLTVVTALLHTIFYYWMYIREDMWSTMALPCFHCDAGDDGKAPWMNFLGLIALIAMLLISATSIPFVRRRLYSIFYCVHHLFVVAVIFSVLHYNPISLAILPTFVLYLISRTISSLNGSAPVIIREFITLGTDIVKISLQCATNEHYEPGHFVYLNIPAISKLQWHPFTIASSPRMSPDTITIIIKVHGDWTTQLAKYVDTCKENAIRPIVYMDGYYGASLEQYEKYSTVSLVGGGTGITPLLAILQDMVAKAARGDALTQKVSAIFTFRELAMLEEIHPLLMKIKELDPHENHFSIRLFLSRQPTQEQIEAQLKQRQSLEKYAGAIRYDTSVSQAIPVPFSVPVASNLTKSMMYLSTFIVICLVLAVLKYGQKIQASHLNLWPLQNFVEITLVFVIVPLVTFAFIFVDRRRHSPNTAASVTEYPAERIAPSDECIFQDLVAEHRVTIGARPDIHNDLKDILAEHEQQTGLIGVFISGPETLKISTRSAIAELGAKRFDAHEEEFEL</sequence>
<feature type="transmembrane region" description="Helical" evidence="7">
    <location>
        <begin position="143"/>
        <end position="164"/>
    </location>
</feature>
<feature type="domain" description="FAD-binding FR-type" evidence="8">
    <location>
        <begin position="348"/>
        <end position="456"/>
    </location>
</feature>
<dbReference type="PANTHER" id="PTHR11972:SF193">
    <property type="entry name" value="FAD-BINDING FR-TYPE DOMAIN-CONTAINING PROTEIN"/>
    <property type="match status" value="1"/>
</dbReference>
<dbReference type="InterPro" id="IPR013130">
    <property type="entry name" value="Fe3_Rdtase_TM_dom"/>
</dbReference>
<gene>
    <name evidence="9" type="ORF">Plil01_001218500</name>
</gene>
<evidence type="ECO:0000256" key="1">
    <source>
        <dbReference type="ARBA" id="ARBA00004141"/>
    </source>
</evidence>
<dbReference type="Pfam" id="PF01794">
    <property type="entry name" value="Ferric_reduct"/>
    <property type="match status" value="1"/>
</dbReference>
<dbReference type="CDD" id="cd06186">
    <property type="entry name" value="NOX_Duox_like_FAD_NADP"/>
    <property type="match status" value="1"/>
</dbReference>
<proteinExistence type="predicted"/>
<evidence type="ECO:0000256" key="6">
    <source>
        <dbReference type="SAM" id="MobiDB-lite"/>
    </source>
</evidence>
<dbReference type="GO" id="GO:0016491">
    <property type="term" value="F:oxidoreductase activity"/>
    <property type="evidence" value="ECO:0007669"/>
    <property type="project" value="UniProtKB-KW"/>
</dbReference>
<feature type="region of interest" description="Disordered" evidence="6">
    <location>
        <begin position="1"/>
        <end position="21"/>
    </location>
</feature>
<evidence type="ECO:0000256" key="4">
    <source>
        <dbReference type="ARBA" id="ARBA00023002"/>
    </source>
</evidence>
<dbReference type="EMBL" id="BSXW01000739">
    <property type="protein sequence ID" value="GMF28843.1"/>
    <property type="molecule type" value="Genomic_DNA"/>
</dbReference>
<comment type="subcellular location">
    <subcellularLocation>
        <location evidence="1">Membrane</location>
        <topology evidence="1">Multi-pass membrane protein</topology>
    </subcellularLocation>
</comment>
<dbReference type="SFLD" id="SFLDS00052">
    <property type="entry name" value="Ferric_Reductase_Domain"/>
    <property type="match status" value="1"/>
</dbReference>
<dbReference type="Proteomes" id="UP001165083">
    <property type="component" value="Unassembled WGS sequence"/>
</dbReference>
<feature type="transmembrane region" description="Helical" evidence="7">
    <location>
        <begin position="332"/>
        <end position="349"/>
    </location>
</feature>
<comment type="caution">
    <text evidence="9">The sequence shown here is derived from an EMBL/GenBank/DDBJ whole genome shotgun (WGS) entry which is preliminary data.</text>
</comment>
<dbReference type="Gene3D" id="2.40.30.10">
    <property type="entry name" value="Translation factors"/>
    <property type="match status" value="1"/>
</dbReference>
<feature type="transmembrane region" description="Helical" evidence="7">
    <location>
        <begin position="47"/>
        <end position="66"/>
    </location>
</feature>
<reference evidence="9" key="1">
    <citation type="submission" date="2023-04" db="EMBL/GenBank/DDBJ databases">
        <title>Phytophthora lilii NBRC 32176.</title>
        <authorList>
            <person name="Ichikawa N."/>
            <person name="Sato H."/>
            <person name="Tonouchi N."/>
        </authorList>
    </citation>
    <scope>NUCLEOTIDE SEQUENCE</scope>
    <source>
        <strain evidence="9">NBRC 32176</strain>
    </source>
</reference>
<dbReference type="PANTHER" id="PTHR11972">
    <property type="entry name" value="NADPH OXIDASE"/>
    <property type="match status" value="1"/>
</dbReference>
<dbReference type="OrthoDB" id="62564at2759"/>
<feature type="transmembrane region" description="Helical" evidence="7">
    <location>
        <begin position="86"/>
        <end position="107"/>
    </location>
</feature>
<dbReference type="InterPro" id="IPR017938">
    <property type="entry name" value="Riboflavin_synthase-like_b-brl"/>
</dbReference>
<evidence type="ECO:0000256" key="2">
    <source>
        <dbReference type="ARBA" id="ARBA00022692"/>
    </source>
</evidence>
<keyword evidence="3 7" id="KW-1133">Transmembrane helix</keyword>
<feature type="transmembrane region" description="Helical" evidence="7">
    <location>
        <begin position="280"/>
        <end position="300"/>
    </location>
</feature>
<dbReference type="Pfam" id="PF08022">
    <property type="entry name" value="FAD_binding_8"/>
    <property type="match status" value="1"/>
</dbReference>
<dbReference type="SUPFAM" id="SSF52343">
    <property type="entry name" value="Ferredoxin reductase-like, C-terminal NADP-linked domain"/>
    <property type="match status" value="1"/>
</dbReference>
<feature type="transmembrane region" description="Helical" evidence="7">
    <location>
        <begin position="307"/>
        <end position="326"/>
    </location>
</feature>
<dbReference type="InterPro" id="IPR039261">
    <property type="entry name" value="FNR_nucleotide-bd"/>
</dbReference>
<name>A0A9W6X2X0_9STRA</name>
<keyword evidence="2 7" id="KW-0812">Transmembrane</keyword>
<dbReference type="InterPro" id="IPR013112">
    <property type="entry name" value="FAD-bd_8"/>
</dbReference>
<keyword evidence="4" id="KW-0560">Oxidoreductase</keyword>
<dbReference type="Pfam" id="PF08030">
    <property type="entry name" value="NAD_binding_6"/>
    <property type="match status" value="1"/>
</dbReference>
<keyword evidence="5 7" id="KW-0472">Membrane</keyword>
<feature type="transmembrane region" description="Helical" evidence="7">
    <location>
        <begin position="624"/>
        <end position="641"/>
    </location>
</feature>
<feature type="transmembrane region" description="Helical" evidence="7">
    <location>
        <begin position="228"/>
        <end position="250"/>
    </location>
</feature>
<dbReference type="PROSITE" id="PS51384">
    <property type="entry name" value="FAD_FR"/>
    <property type="match status" value="1"/>
</dbReference>
<dbReference type="Gene3D" id="3.40.50.80">
    <property type="entry name" value="Nucleotide-binding domain of ferredoxin-NADP reductase (FNR) module"/>
    <property type="match status" value="2"/>
</dbReference>
<evidence type="ECO:0000256" key="3">
    <source>
        <dbReference type="ARBA" id="ARBA00022989"/>
    </source>
</evidence>
<dbReference type="InterPro" id="IPR013121">
    <property type="entry name" value="Fe_red_NAD-bd_6"/>
</dbReference>
<dbReference type="GO" id="GO:0005886">
    <property type="term" value="C:plasma membrane"/>
    <property type="evidence" value="ECO:0007669"/>
    <property type="project" value="TreeGrafter"/>
</dbReference>
<dbReference type="SUPFAM" id="SSF63380">
    <property type="entry name" value="Riboflavin synthase domain-like"/>
    <property type="match status" value="1"/>
</dbReference>
<protein>
    <submittedName>
        <fullName evidence="9">Unnamed protein product</fullName>
    </submittedName>
</protein>
<organism evidence="9 10">
    <name type="scientific">Phytophthora lilii</name>
    <dbReference type="NCBI Taxonomy" id="2077276"/>
    <lineage>
        <taxon>Eukaryota</taxon>
        <taxon>Sar</taxon>
        <taxon>Stramenopiles</taxon>
        <taxon>Oomycota</taxon>
        <taxon>Peronosporomycetes</taxon>
        <taxon>Peronosporales</taxon>
        <taxon>Peronosporaceae</taxon>
        <taxon>Phytophthora</taxon>
    </lineage>
</organism>
<dbReference type="InterPro" id="IPR050369">
    <property type="entry name" value="RBOH/FRE"/>
</dbReference>
<feature type="transmembrane region" description="Helical" evidence="7">
    <location>
        <begin position="184"/>
        <end position="207"/>
    </location>
</feature>
<dbReference type="AlphaFoldDB" id="A0A9W6X2X0"/>
<dbReference type="InterPro" id="IPR017927">
    <property type="entry name" value="FAD-bd_FR_type"/>
</dbReference>
<evidence type="ECO:0000313" key="10">
    <source>
        <dbReference type="Proteomes" id="UP001165083"/>
    </source>
</evidence>
<feature type="compositionally biased region" description="Polar residues" evidence="6">
    <location>
        <begin position="1"/>
        <end position="20"/>
    </location>
</feature>
<feature type="transmembrane region" description="Helical" evidence="7">
    <location>
        <begin position="586"/>
        <end position="604"/>
    </location>
</feature>